<evidence type="ECO:0000256" key="7">
    <source>
        <dbReference type="SAM" id="Coils"/>
    </source>
</evidence>
<comment type="similarity">
    <text evidence="1">Belongs to the XseB family.</text>
</comment>
<dbReference type="NCBIfam" id="TIGR01280">
    <property type="entry name" value="xseB"/>
    <property type="match status" value="1"/>
</dbReference>
<dbReference type="GO" id="GO:0009318">
    <property type="term" value="C:exodeoxyribonuclease VII complex"/>
    <property type="evidence" value="ECO:0007669"/>
    <property type="project" value="UniProtKB-UniRule"/>
</dbReference>
<evidence type="ECO:0000256" key="4">
    <source>
        <dbReference type="ARBA" id="ARBA00022801"/>
    </source>
</evidence>
<dbReference type="RefSeq" id="WP_126612946.1">
    <property type="nucleotide sequence ID" value="NZ_CP034562.1"/>
</dbReference>
<dbReference type="SUPFAM" id="SSF116842">
    <property type="entry name" value="XseB-like"/>
    <property type="match status" value="1"/>
</dbReference>
<dbReference type="KEGG" id="fll:EI427_06660"/>
<dbReference type="Gene3D" id="1.10.287.1040">
    <property type="entry name" value="Exonuclease VII, small subunit"/>
    <property type="match status" value="1"/>
</dbReference>
<feature type="coiled-coil region" evidence="7">
    <location>
        <begin position="3"/>
        <end position="37"/>
    </location>
</feature>
<dbReference type="AlphaFoldDB" id="A0A3Q9FPN3"/>
<keyword evidence="9" id="KW-1185">Reference proteome</keyword>
<dbReference type="EC" id="3.1.11.6" evidence="6"/>
<keyword evidence="7" id="KW-0175">Coiled coil</keyword>
<keyword evidence="3" id="KW-0540">Nuclease</keyword>
<keyword evidence="5" id="KW-0269">Exonuclease</keyword>
<dbReference type="GO" id="GO:0006308">
    <property type="term" value="P:DNA catabolic process"/>
    <property type="evidence" value="ECO:0007669"/>
    <property type="project" value="UniProtKB-UniRule"/>
</dbReference>
<dbReference type="Proteomes" id="UP000267268">
    <property type="component" value="Chromosome 1"/>
</dbReference>
<name>A0A3Q9FPN3_9BACT</name>
<gene>
    <name evidence="8" type="primary">xseB</name>
    <name evidence="8" type="ORF">EI427_06660</name>
</gene>
<reference evidence="8 9" key="1">
    <citation type="submission" date="2018-12" db="EMBL/GenBank/DDBJ databases">
        <title>Flammeovirga pectinis sp. nov., isolated from the gut of the Korean scallop, Patinopecten yessoensis.</title>
        <authorList>
            <person name="Bae J.-W."/>
            <person name="Jeong Y.-S."/>
            <person name="Kang W."/>
        </authorList>
    </citation>
    <scope>NUCLEOTIDE SEQUENCE [LARGE SCALE GENOMIC DNA]</scope>
    <source>
        <strain evidence="8 9">L12M1</strain>
    </source>
</reference>
<protein>
    <recommendedName>
        <fullName evidence="6">Exodeoxyribonuclease VII small subunit</fullName>
        <ecNumber evidence="6">3.1.11.6</ecNumber>
    </recommendedName>
</protein>
<dbReference type="Pfam" id="PF02609">
    <property type="entry name" value="Exonuc_VII_S"/>
    <property type="match status" value="1"/>
</dbReference>
<evidence type="ECO:0000256" key="1">
    <source>
        <dbReference type="ARBA" id="ARBA00009998"/>
    </source>
</evidence>
<keyword evidence="4 8" id="KW-0378">Hydrolase</keyword>
<dbReference type="EMBL" id="CP034562">
    <property type="protein sequence ID" value="AZQ61930.1"/>
    <property type="molecule type" value="Genomic_DNA"/>
</dbReference>
<dbReference type="InterPro" id="IPR037004">
    <property type="entry name" value="Exonuc_VII_ssu_sf"/>
</dbReference>
<evidence type="ECO:0000313" key="9">
    <source>
        <dbReference type="Proteomes" id="UP000267268"/>
    </source>
</evidence>
<evidence type="ECO:0000256" key="6">
    <source>
        <dbReference type="NCBIfam" id="TIGR01280"/>
    </source>
</evidence>
<dbReference type="OrthoDB" id="9813898at2"/>
<evidence type="ECO:0000256" key="2">
    <source>
        <dbReference type="ARBA" id="ARBA00022490"/>
    </source>
</evidence>
<accession>A0A3Q9FPN3</accession>
<dbReference type="InterPro" id="IPR003761">
    <property type="entry name" value="Exonuc_VII_S"/>
</dbReference>
<sequence>MPKKEEQLTYESALEELQNIQEQLDNEEVAIDDLSKLAQRAKFLVNWCRNKLQGIDKELSDIFTEED</sequence>
<keyword evidence="2" id="KW-0963">Cytoplasm</keyword>
<organism evidence="8 9">
    <name type="scientific">Flammeovirga pectinis</name>
    <dbReference type="NCBI Taxonomy" id="2494373"/>
    <lineage>
        <taxon>Bacteria</taxon>
        <taxon>Pseudomonadati</taxon>
        <taxon>Bacteroidota</taxon>
        <taxon>Cytophagia</taxon>
        <taxon>Cytophagales</taxon>
        <taxon>Flammeovirgaceae</taxon>
        <taxon>Flammeovirga</taxon>
    </lineage>
</organism>
<evidence type="ECO:0000256" key="5">
    <source>
        <dbReference type="ARBA" id="ARBA00022839"/>
    </source>
</evidence>
<evidence type="ECO:0000256" key="3">
    <source>
        <dbReference type="ARBA" id="ARBA00022722"/>
    </source>
</evidence>
<evidence type="ECO:0000313" key="8">
    <source>
        <dbReference type="EMBL" id="AZQ61930.1"/>
    </source>
</evidence>
<dbReference type="GO" id="GO:0008855">
    <property type="term" value="F:exodeoxyribonuclease VII activity"/>
    <property type="evidence" value="ECO:0007669"/>
    <property type="project" value="UniProtKB-UniRule"/>
</dbReference>
<proteinExistence type="inferred from homology"/>